<reference evidence="1 2" key="1">
    <citation type="journal article" date="2011" name="Proc. Natl. Acad. Sci. U.S.A.">
        <title>Comparative genomics of xylose-fermenting fungi for enhanced biofuel production.</title>
        <authorList>
            <person name="Wohlbach D.J."/>
            <person name="Kuo A."/>
            <person name="Sato T.K."/>
            <person name="Potts K.M."/>
            <person name="Salamov A.A."/>
            <person name="LaButti K.M."/>
            <person name="Sun H."/>
            <person name="Clum A."/>
            <person name="Pangilinan J.L."/>
            <person name="Lindquist E.A."/>
            <person name="Lucas S."/>
            <person name="Lapidus A."/>
            <person name="Jin M."/>
            <person name="Gunawan C."/>
            <person name="Balan V."/>
            <person name="Dale B.E."/>
            <person name="Jeffries T.W."/>
            <person name="Zinkel R."/>
            <person name="Barry K.W."/>
            <person name="Grigoriev I.V."/>
            <person name="Gasch A.P."/>
        </authorList>
    </citation>
    <scope>NUCLEOTIDE SEQUENCE [LARGE SCALE GENOMIC DNA]</scope>
    <source>
        <strain evidence="2">NRRL Y-27907 / 11-Y1</strain>
    </source>
</reference>
<dbReference type="Proteomes" id="UP000000709">
    <property type="component" value="Unassembled WGS sequence"/>
</dbReference>
<keyword evidence="2" id="KW-1185">Reference proteome</keyword>
<dbReference type="InParanoid" id="G3AF89"/>
<sequence>MISLMGNNPFSFRQGFLPFPKNFLLVEQRLPKINNVQMRSYQGTLIGLDNRCV</sequence>
<dbReference type="KEGG" id="spaa:SPAPADRAFT_58004"/>
<gene>
    <name evidence="1" type="ORF">SPAPADRAFT_58004</name>
</gene>
<dbReference type="RefSeq" id="XP_007372290.1">
    <property type="nucleotide sequence ID" value="XM_007372228.1"/>
</dbReference>
<accession>G3AF89</accession>
<dbReference type="GeneID" id="18872277"/>
<dbReference type="AlphaFoldDB" id="G3AF89"/>
<name>G3AF89_SPAPN</name>
<evidence type="ECO:0000313" key="2">
    <source>
        <dbReference type="Proteomes" id="UP000000709"/>
    </source>
</evidence>
<protein>
    <submittedName>
        <fullName evidence="1">Uncharacterized protein</fullName>
    </submittedName>
</protein>
<evidence type="ECO:0000313" key="1">
    <source>
        <dbReference type="EMBL" id="EGW34878.1"/>
    </source>
</evidence>
<proteinExistence type="predicted"/>
<organism evidence="2">
    <name type="scientific">Spathaspora passalidarum (strain NRRL Y-27907 / 11-Y1)</name>
    <dbReference type="NCBI Taxonomy" id="619300"/>
    <lineage>
        <taxon>Eukaryota</taxon>
        <taxon>Fungi</taxon>
        <taxon>Dikarya</taxon>
        <taxon>Ascomycota</taxon>
        <taxon>Saccharomycotina</taxon>
        <taxon>Pichiomycetes</taxon>
        <taxon>Debaryomycetaceae</taxon>
        <taxon>Spathaspora</taxon>
    </lineage>
</organism>
<dbReference type="HOGENOM" id="CLU_3070170_0_0_1"/>
<dbReference type="EMBL" id="GL996499">
    <property type="protein sequence ID" value="EGW34878.1"/>
    <property type="molecule type" value="Genomic_DNA"/>
</dbReference>